<dbReference type="CDD" id="cd07389">
    <property type="entry name" value="MPP_PhoD"/>
    <property type="match status" value="1"/>
</dbReference>
<dbReference type="PANTHER" id="PTHR43606">
    <property type="entry name" value="PHOSPHATASE, PUTATIVE (AFU_ORTHOLOGUE AFUA_6G08710)-RELATED"/>
    <property type="match status" value="1"/>
</dbReference>
<dbReference type="STRING" id="161895.CPHO_09335"/>
<dbReference type="InterPro" id="IPR032093">
    <property type="entry name" value="PhoD_N"/>
</dbReference>
<feature type="domain" description="PhoD-like phosphatase metallophosphatase" evidence="2">
    <location>
        <begin position="170"/>
        <end position="526"/>
    </location>
</feature>
<dbReference type="RefSeq" id="WP_075735200.1">
    <property type="nucleotide sequence ID" value="NZ_CP009249.1"/>
</dbReference>
<feature type="domain" description="Phospholipase D N-terminal" evidence="3">
    <location>
        <begin position="56"/>
        <end position="157"/>
    </location>
</feature>
<name>A0A1L7D4Y6_9CORY</name>
<dbReference type="InterPro" id="IPR018946">
    <property type="entry name" value="PhoD-like_MPP"/>
</dbReference>
<evidence type="ECO:0000256" key="1">
    <source>
        <dbReference type="SAM" id="SignalP"/>
    </source>
</evidence>
<dbReference type="Proteomes" id="UP000185491">
    <property type="component" value="Chromosome"/>
</dbReference>
<feature type="signal peptide" evidence="1">
    <location>
        <begin position="1"/>
        <end position="24"/>
    </location>
</feature>
<dbReference type="Gene3D" id="2.60.40.380">
    <property type="entry name" value="Purple acid phosphatase-like, N-terminal"/>
    <property type="match status" value="1"/>
</dbReference>
<dbReference type="Pfam" id="PF16655">
    <property type="entry name" value="PhoD_N"/>
    <property type="match status" value="1"/>
</dbReference>
<dbReference type="Gene3D" id="3.60.21.70">
    <property type="entry name" value="PhoD-like phosphatase"/>
    <property type="match status" value="1"/>
</dbReference>
<dbReference type="AlphaFoldDB" id="A0A1L7D4Y6"/>
<dbReference type="InterPro" id="IPR052900">
    <property type="entry name" value="Phospholipid_Metab_Enz"/>
</dbReference>
<keyword evidence="5" id="KW-1185">Reference proteome</keyword>
<organism evidence="4 5">
    <name type="scientific">Corynebacterium phocae</name>
    <dbReference type="NCBI Taxonomy" id="161895"/>
    <lineage>
        <taxon>Bacteria</taxon>
        <taxon>Bacillati</taxon>
        <taxon>Actinomycetota</taxon>
        <taxon>Actinomycetes</taxon>
        <taxon>Mycobacteriales</taxon>
        <taxon>Corynebacteriaceae</taxon>
        <taxon>Corynebacterium</taxon>
    </lineage>
</organism>
<dbReference type="PANTHER" id="PTHR43606:SF2">
    <property type="entry name" value="ALKALINE PHOSPHATASE FAMILY PROTEIN (AFU_ORTHOLOGUE AFUA_5G03860)"/>
    <property type="match status" value="1"/>
</dbReference>
<dbReference type="PROSITE" id="PS51318">
    <property type="entry name" value="TAT"/>
    <property type="match status" value="1"/>
</dbReference>
<feature type="chain" id="PRO_5009871736" evidence="1">
    <location>
        <begin position="25"/>
        <end position="557"/>
    </location>
</feature>
<evidence type="ECO:0000313" key="5">
    <source>
        <dbReference type="Proteomes" id="UP000185491"/>
    </source>
</evidence>
<evidence type="ECO:0000259" key="3">
    <source>
        <dbReference type="Pfam" id="PF16655"/>
    </source>
</evidence>
<keyword evidence="1" id="KW-0732">Signal</keyword>
<accession>A0A1L7D4Y6</accession>
<dbReference type="InterPro" id="IPR038607">
    <property type="entry name" value="PhoD-like_sf"/>
</dbReference>
<reference evidence="4 5" key="1">
    <citation type="submission" date="2014-08" db="EMBL/GenBank/DDBJ databases">
        <title>Complete genome sequence of Corynebacterium phocae M408/89/1(T)(=DSM 44612(T)), isolated from the common seal (Phoca vitulina).</title>
        <authorList>
            <person name="Ruckert C."/>
            <person name="Albersmeier A."/>
            <person name="Winkler A."/>
            <person name="Kalinowski J."/>
        </authorList>
    </citation>
    <scope>NUCLEOTIDE SEQUENCE [LARGE SCALE GENOMIC DNA]</scope>
    <source>
        <strain evidence="4 5">M408/89/1</strain>
    </source>
</reference>
<gene>
    <name evidence="4" type="ORF">CPHO_09335</name>
</gene>
<evidence type="ECO:0000259" key="2">
    <source>
        <dbReference type="Pfam" id="PF09423"/>
    </source>
</evidence>
<dbReference type="KEGG" id="cpho:CPHO_09335"/>
<sequence>MKNTSSRRNVLRLGAATAGGAALAASGISLAHNGQQRLSPLEAYNQSTGAELPFLHGVASGDPLPTSVVLWTRVTPERDALPGSGLGEDIELEWEVSQDPEFRSLVSTGTVTASAREDHTVHVDPFGLEPGEVYFYRFRTLNGALAGAVSPVGRTKTAPAFDADVRALSFAIASCANYESGYFCAYLDMAQRAQAGDIDLVVFLGDYIYEYASGEYAGKSGIARPHHPSWEIVTLEDYRIRYGRYRTDSHLQAAHAAAPWVVTWDDHESANDSWRAGAENHTDGEVEGTWPKRYSQALQAYLEWMPVRAAQVSEQGHLYRSFRFGQLMELTMMDLRSYRDAHLGGSERTMMGSEQFQWVSNILATTPARWAVLGNSVMIGPMRILTLPGNEDANAAITAIRASTTGNPINLDQWDGFDADRRRLLEQVAARDGNTLFVTGDIHSEWANSIRLDGKEVAAEVVTTSISAPNIDEILTSYTGIYHPEDNSTSLLVEDAIRGANPTVKHLDYDAHGYAVVEMEPDVVNFSYLRVSNVEDPQATVYVGAEKTWVPGRGFTQ</sequence>
<protein>
    <submittedName>
        <fullName evidence="4">Phosphodiesterase</fullName>
    </submittedName>
</protein>
<dbReference type="InterPro" id="IPR029052">
    <property type="entry name" value="Metallo-depent_PP-like"/>
</dbReference>
<proteinExistence type="predicted"/>
<dbReference type="SUPFAM" id="SSF56300">
    <property type="entry name" value="Metallo-dependent phosphatases"/>
    <property type="match status" value="1"/>
</dbReference>
<dbReference type="Pfam" id="PF09423">
    <property type="entry name" value="PhoD"/>
    <property type="match status" value="1"/>
</dbReference>
<dbReference type="InterPro" id="IPR006311">
    <property type="entry name" value="TAT_signal"/>
</dbReference>
<evidence type="ECO:0000313" key="4">
    <source>
        <dbReference type="EMBL" id="APT93053.1"/>
    </source>
</evidence>
<dbReference type="EMBL" id="CP009249">
    <property type="protein sequence ID" value="APT93053.1"/>
    <property type="molecule type" value="Genomic_DNA"/>
</dbReference>